<keyword evidence="7" id="KW-1185">Reference proteome</keyword>
<reference evidence="6" key="2">
    <citation type="submission" date="2023-05" db="EMBL/GenBank/DDBJ databases">
        <authorList>
            <person name="Fouks B."/>
        </authorList>
    </citation>
    <scope>NUCLEOTIDE SEQUENCE</scope>
    <source>
        <strain evidence="6">Stay&amp;Tobe</strain>
        <tissue evidence="6">Testes</tissue>
    </source>
</reference>
<dbReference type="PROSITE" id="PS51022">
    <property type="entry name" value="L27"/>
    <property type="match status" value="1"/>
</dbReference>
<dbReference type="InterPro" id="IPR036892">
    <property type="entry name" value="L27_dom_sf"/>
</dbReference>
<sequence length="518" mass="57537">ALPLDFIVGHHFYYRKCLLLQVLKMVIGEHFLTLLYLVIYVWDIKNTEEDAYNTMMMTLDNGPHREMAVDVPDSFIARSKTPPRYPPPRPQCRNGSAPKPVPPPRDHLRIEKDGRLVNRAPAPQVPARTPGHAVPTPTNSVEQKEPTKEQLDSIRKFQEALRKRKEDEDRAAQQTEFLNRSLRGSRKLQALESAPSGVINDGYSSAEEETKQEVIHRVIGYGELVASIQRLQHQLKKSSTPSGYSGVDGQIAAVQTLLLSPEFGRALAVHNKVQEVWSQCTGSPVSTHAQTLVRDCLEVLQPCSLPDAAELADLLTRYEFEGLLYTHDAIATQDIQVKSPLLMAAGTPSCEDDTSEHFVGEENIKIIKIEKTNEPLGATVRNEGDAVIIGRIVRGGAAEKSGLLHEGDEVLEVNGIEMRGKSVNEVCDILSAMSGTLTFLIVPEAVSRPPPPPTRDTLMHMKAHFDYDPEDDLYIPCRELGISFSKRRCSSCDKSRGSELVAGLSRRRRGPDLSWAHP</sequence>
<evidence type="ECO:0000313" key="7">
    <source>
        <dbReference type="Proteomes" id="UP001233999"/>
    </source>
</evidence>
<dbReference type="InterPro" id="IPR036028">
    <property type="entry name" value="SH3-like_dom_sf"/>
</dbReference>
<feature type="non-terminal residue" evidence="6">
    <location>
        <position position="1"/>
    </location>
</feature>
<dbReference type="InterPro" id="IPR050716">
    <property type="entry name" value="MAGUK"/>
</dbReference>
<feature type="domain" description="L27" evidence="5">
    <location>
        <begin position="282"/>
        <end position="338"/>
    </location>
</feature>
<evidence type="ECO:0000256" key="2">
    <source>
        <dbReference type="ARBA" id="ARBA00022737"/>
    </source>
</evidence>
<gene>
    <name evidence="6" type="ORF">L9F63_017149</name>
</gene>
<organism evidence="6 7">
    <name type="scientific">Diploptera punctata</name>
    <name type="common">Pacific beetle cockroach</name>
    <dbReference type="NCBI Taxonomy" id="6984"/>
    <lineage>
        <taxon>Eukaryota</taxon>
        <taxon>Metazoa</taxon>
        <taxon>Ecdysozoa</taxon>
        <taxon>Arthropoda</taxon>
        <taxon>Hexapoda</taxon>
        <taxon>Insecta</taxon>
        <taxon>Pterygota</taxon>
        <taxon>Neoptera</taxon>
        <taxon>Polyneoptera</taxon>
        <taxon>Dictyoptera</taxon>
        <taxon>Blattodea</taxon>
        <taxon>Blaberoidea</taxon>
        <taxon>Blaberidae</taxon>
        <taxon>Diplopterinae</taxon>
        <taxon>Diploptera</taxon>
    </lineage>
</organism>
<dbReference type="FunFam" id="2.30.42.10:FF:000088">
    <property type="entry name" value="MAGUK p55 subfamily member 5"/>
    <property type="match status" value="1"/>
</dbReference>
<dbReference type="SUPFAM" id="SSF50044">
    <property type="entry name" value="SH3-domain"/>
    <property type="match status" value="1"/>
</dbReference>
<feature type="compositionally biased region" description="Basic and acidic residues" evidence="3">
    <location>
        <begin position="104"/>
        <end position="116"/>
    </location>
</feature>
<keyword evidence="1" id="KW-0728">SH3 domain</keyword>
<dbReference type="Proteomes" id="UP001233999">
    <property type="component" value="Unassembled WGS sequence"/>
</dbReference>
<accession>A0AAD8EGF9</accession>
<dbReference type="InterPro" id="IPR004172">
    <property type="entry name" value="L27_dom"/>
</dbReference>
<evidence type="ECO:0000256" key="1">
    <source>
        <dbReference type="ARBA" id="ARBA00022443"/>
    </source>
</evidence>
<evidence type="ECO:0008006" key="8">
    <source>
        <dbReference type="Google" id="ProtNLM"/>
    </source>
</evidence>
<feature type="region of interest" description="Disordered" evidence="3">
    <location>
        <begin position="77"/>
        <end position="151"/>
    </location>
</feature>
<evidence type="ECO:0000313" key="6">
    <source>
        <dbReference type="EMBL" id="KAJ9589660.1"/>
    </source>
</evidence>
<evidence type="ECO:0000259" key="4">
    <source>
        <dbReference type="PROSITE" id="PS50106"/>
    </source>
</evidence>
<evidence type="ECO:0000256" key="3">
    <source>
        <dbReference type="SAM" id="MobiDB-lite"/>
    </source>
</evidence>
<dbReference type="SUPFAM" id="SSF101288">
    <property type="entry name" value="L27 domain"/>
    <property type="match status" value="1"/>
</dbReference>
<dbReference type="InterPro" id="IPR014775">
    <property type="entry name" value="L27_C"/>
</dbReference>
<dbReference type="Gene3D" id="1.20.1270.460">
    <property type="match status" value="1"/>
</dbReference>
<dbReference type="SUPFAM" id="SSF50156">
    <property type="entry name" value="PDZ domain-like"/>
    <property type="match status" value="1"/>
</dbReference>
<dbReference type="Pfam" id="PF00595">
    <property type="entry name" value="PDZ"/>
    <property type="match status" value="1"/>
</dbReference>
<keyword evidence="2" id="KW-0677">Repeat</keyword>
<protein>
    <recommendedName>
        <fullName evidence="8">PDZ domain-containing protein</fullName>
    </recommendedName>
</protein>
<reference evidence="6" key="1">
    <citation type="journal article" date="2023" name="IScience">
        <title>Live-bearing cockroach genome reveals convergent evolutionary mechanisms linked to viviparity in insects and beyond.</title>
        <authorList>
            <person name="Fouks B."/>
            <person name="Harrison M.C."/>
            <person name="Mikhailova A.A."/>
            <person name="Marchal E."/>
            <person name="English S."/>
            <person name="Carruthers M."/>
            <person name="Jennings E.C."/>
            <person name="Chiamaka E.L."/>
            <person name="Frigard R.A."/>
            <person name="Pippel M."/>
            <person name="Attardo G.M."/>
            <person name="Benoit J.B."/>
            <person name="Bornberg-Bauer E."/>
            <person name="Tobe S.S."/>
        </authorList>
    </citation>
    <scope>NUCLEOTIDE SEQUENCE</scope>
    <source>
        <strain evidence="6">Stay&amp;Tobe</strain>
    </source>
</reference>
<dbReference type="SMART" id="SM00228">
    <property type="entry name" value="PDZ"/>
    <property type="match status" value="1"/>
</dbReference>
<name>A0AAD8EGF9_DIPPU</name>
<dbReference type="PANTHER" id="PTHR23122">
    <property type="entry name" value="MEMBRANE-ASSOCIATED GUANYLATE KINASE MAGUK"/>
    <property type="match status" value="1"/>
</dbReference>
<dbReference type="Gene3D" id="2.30.42.10">
    <property type="match status" value="1"/>
</dbReference>
<feature type="compositionally biased region" description="Basic and acidic residues" evidence="3">
    <location>
        <begin position="142"/>
        <end position="151"/>
    </location>
</feature>
<dbReference type="Gene3D" id="1.10.287.650">
    <property type="entry name" value="L27 domain"/>
    <property type="match status" value="1"/>
</dbReference>
<dbReference type="Gene3D" id="2.30.30.40">
    <property type="entry name" value="SH3 Domains"/>
    <property type="match status" value="1"/>
</dbReference>
<feature type="domain" description="PDZ" evidence="4">
    <location>
        <begin position="366"/>
        <end position="445"/>
    </location>
</feature>
<dbReference type="PROSITE" id="PS50106">
    <property type="entry name" value="PDZ"/>
    <property type="match status" value="1"/>
</dbReference>
<dbReference type="CDD" id="cd06798">
    <property type="entry name" value="PDZ_MPP5-like"/>
    <property type="match status" value="1"/>
</dbReference>
<evidence type="ECO:0000259" key="5">
    <source>
        <dbReference type="PROSITE" id="PS51022"/>
    </source>
</evidence>
<dbReference type="AlphaFoldDB" id="A0AAD8EGF9"/>
<dbReference type="InterPro" id="IPR036034">
    <property type="entry name" value="PDZ_sf"/>
</dbReference>
<comment type="caution">
    <text evidence="6">The sequence shown here is derived from an EMBL/GenBank/DDBJ whole genome shotgun (WGS) entry which is preliminary data.</text>
</comment>
<dbReference type="GO" id="GO:0030054">
    <property type="term" value="C:cell junction"/>
    <property type="evidence" value="ECO:0007669"/>
    <property type="project" value="UniProtKB-ARBA"/>
</dbReference>
<dbReference type="InterPro" id="IPR001478">
    <property type="entry name" value="PDZ"/>
</dbReference>
<proteinExistence type="predicted"/>
<dbReference type="EMBL" id="JASPKZ010004921">
    <property type="protein sequence ID" value="KAJ9589660.1"/>
    <property type="molecule type" value="Genomic_DNA"/>
</dbReference>
<dbReference type="Pfam" id="PF02828">
    <property type="entry name" value="L27"/>
    <property type="match status" value="1"/>
</dbReference>